<evidence type="ECO:0000313" key="3">
    <source>
        <dbReference type="Proteomes" id="UP000619244"/>
    </source>
</evidence>
<dbReference type="Proteomes" id="UP000619244">
    <property type="component" value="Unassembled WGS sequence"/>
</dbReference>
<evidence type="ECO:0000313" key="2">
    <source>
        <dbReference type="EMBL" id="GGX99439.1"/>
    </source>
</evidence>
<protein>
    <submittedName>
        <fullName evidence="2">Uncharacterized protein</fullName>
    </submittedName>
</protein>
<dbReference type="AlphaFoldDB" id="A0A918NW21"/>
<dbReference type="EMBL" id="BMVU01000041">
    <property type="protein sequence ID" value="GGX99439.1"/>
    <property type="molecule type" value="Genomic_DNA"/>
</dbReference>
<comment type="caution">
    <text evidence="2">The sequence shown here is derived from an EMBL/GenBank/DDBJ whole genome shotgun (WGS) entry which is preliminary data.</text>
</comment>
<reference evidence="2" key="1">
    <citation type="journal article" date="2014" name="Int. J. Syst. Evol. Microbiol.">
        <title>Complete genome sequence of Corynebacterium casei LMG S-19264T (=DSM 44701T), isolated from a smear-ripened cheese.</title>
        <authorList>
            <consortium name="US DOE Joint Genome Institute (JGI-PGF)"/>
            <person name="Walter F."/>
            <person name="Albersmeier A."/>
            <person name="Kalinowski J."/>
            <person name="Ruckert C."/>
        </authorList>
    </citation>
    <scope>NUCLEOTIDE SEQUENCE</scope>
    <source>
        <strain evidence="2">JCM 4790</strain>
    </source>
</reference>
<gene>
    <name evidence="2" type="ORF">GCM10010358_61410</name>
</gene>
<name>A0A918NW21_9ACTN</name>
<sequence>MTATAGNPNCLSHITRSQPRRQMTAGGRLDGEGTAVGTGFDQAEDAGERGRRPGSPCCIRSTLGVWKSPKS</sequence>
<keyword evidence="3" id="KW-1185">Reference proteome</keyword>
<organism evidence="2 3">
    <name type="scientific">Streptomyces minutiscleroticus</name>
    <dbReference type="NCBI Taxonomy" id="68238"/>
    <lineage>
        <taxon>Bacteria</taxon>
        <taxon>Bacillati</taxon>
        <taxon>Actinomycetota</taxon>
        <taxon>Actinomycetes</taxon>
        <taxon>Kitasatosporales</taxon>
        <taxon>Streptomycetaceae</taxon>
        <taxon>Streptomyces</taxon>
    </lineage>
</organism>
<proteinExistence type="predicted"/>
<feature type="compositionally biased region" description="Polar residues" evidence="1">
    <location>
        <begin position="1"/>
        <end position="21"/>
    </location>
</feature>
<evidence type="ECO:0000256" key="1">
    <source>
        <dbReference type="SAM" id="MobiDB-lite"/>
    </source>
</evidence>
<feature type="region of interest" description="Disordered" evidence="1">
    <location>
        <begin position="1"/>
        <end position="71"/>
    </location>
</feature>
<accession>A0A918NW21</accession>
<reference evidence="2" key="2">
    <citation type="submission" date="2020-09" db="EMBL/GenBank/DDBJ databases">
        <authorList>
            <person name="Sun Q."/>
            <person name="Ohkuma M."/>
        </authorList>
    </citation>
    <scope>NUCLEOTIDE SEQUENCE</scope>
    <source>
        <strain evidence="2">JCM 4790</strain>
    </source>
</reference>